<protein>
    <submittedName>
        <fullName evidence="3">Rrf2 family transcriptional regulator</fullName>
    </submittedName>
</protein>
<sequence length="151" mass="16236">MKLNAFGDVCLRTLMLLGAQPESQLTSREIAEAIGIPYNHVSKAVLELRQRGALEVSRGRVGGARITAAGLQLTVGELLRSLDHQTDIVDCVSGDHVCPLIAGCRLRGALNRAREAFYSELDGLSVAELSATQTLGALPFPAIRRREDEGL</sequence>
<dbReference type="PROSITE" id="PS51197">
    <property type="entry name" value="HTH_RRF2_2"/>
    <property type="match status" value="1"/>
</dbReference>
<proteinExistence type="predicted"/>
<dbReference type="RefSeq" id="WP_071894168.1">
    <property type="nucleotide sequence ID" value="NZ_CP018135.1"/>
</dbReference>
<dbReference type="EMBL" id="CP018135">
    <property type="protein sequence ID" value="APF40687.1"/>
    <property type="molecule type" value="Genomic_DNA"/>
</dbReference>
<dbReference type="InterPro" id="IPR036388">
    <property type="entry name" value="WH-like_DNA-bd_sf"/>
</dbReference>
<dbReference type="GO" id="GO:0003700">
    <property type="term" value="F:DNA-binding transcription factor activity"/>
    <property type="evidence" value="ECO:0007669"/>
    <property type="project" value="TreeGrafter"/>
</dbReference>
<evidence type="ECO:0000256" key="2">
    <source>
        <dbReference type="ARBA" id="ARBA00034078"/>
    </source>
</evidence>
<evidence type="ECO:0000313" key="3">
    <source>
        <dbReference type="EMBL" id="APF40687.1"/>
    </source>
</evidence>
<accession>A0A1L2ZN95</accession>
<dbReference type="Proteomes" id="UP000183530">
    <property type="component" value="Chromosome"/>
</dbReference>
<dbReference type="OrthoDB" id="9795923at2"/>
<keyword evidence="4" id="KW-1185">Reference proteome</keyword>
<comment type="cofactor">
    <cofactor evidence="2">
        <name>[2Fe-2S] cluster</name>
        <dbReference type="ChEBI" id="CHEBI:190135"/>
    </cofactor>
</comment>
<dbReference type="AlphaFoldDB" id="A0A1L2ZN95"/>
<reference evidence="3 4" key="1">
    <citation type="submission" date="2016-11" db="EMBL/GenBank/DDBJ databases">
        <title>Genome sequencing of Zhihengliuella aestuarii B18 antagonistic to Plasmodiophora brassicae.</title>
        <authorList>
            <person name="Luo Y."/>
        </authorList>
    </citation>
    <scope>NUCLEOTIDE SEQUENCE [LARGE SCALE GENOMIC DNA]</scope>
    <source>
        <strain evidence="3 4">B18</strain>
    </source>
</reference>
<evidence type="ECO:0000313" key="4">
    <source>
        <dbReference type="Proteomes" id="UP000183530"/>
    </source>
</evidence>
<dbReference type="GO" id="GO:0003677">
    <property type="term" value="F:DNA binding"/>
    <property type="evidence" value="ECO:0007669"/>
    <property type="project" value="UniProtKB-KW"/>
</dbReference>
<dbReference type="GO" id="GO:0005829">
    <property type="term" value="C:cytosol"/>
    <property type="evidence" value="ECO:0007669"/>
    <property type="project" value="TreeGrafter"/>
</dbReference>
<keyword evidence="1" id="KW-0238">DNA-binding</keyword>
<dbReference type="KEGG" id="nae:BHE16_06295"/>
<dbReference type="InterPro" id="IPR000944">
    <property type="entry name" value="Tscrpt_reg_Rrf2"/>
</dbReference>
<dbReference type="SUPFAM" id="SSF46785">
    <property type="entry name" value="Winged helix' DNA-binding domain"/>
    <property type="match status" value="1"/>
</dbReference>
<dbReference type="InterPro" id="IPR036390">
    <property type="entry name" value="WH_DNA-bd_sf"/>
</dbReference>
<dbReference type="STRING" id="556325.BHE16_06295"/>
<dbReference type="Gene3D" id="1.10.10.10">
    <property type="entry name" value="Winged helix-like DNA-binding domain superfamily/Winged helix DNA-binding domain"/>
    <property type="match status" value="1"/>
</dbReference>
<gene>
    <name evidence="3" type="ORF">BHE16_06295</name>
</gene>
<evidence type="ECO:0000256" key="1">
    <source>
        <dbReference type="ARBA" id="ARBA00023125"/>
    </source>
</evidence>
<organism evidence="3 4">
    <name type="scientific">Neomicrococcus aestuarii</name>
    <dbReference type="NCBI Taxonomy" id="556325"/>
    <lineage>
        <taxon>Bacteria</taxon>
        <taxon>Bacillati</taxon>
        <taxon>Actinomycetota</taxon>
        <taxon>Actinomycetes</taxon>
        <taxon>Micrococcales</taxon>
        <taxon>Micrococcaceae</taxon>
        <taxon>Neomicrococcus</taxon>
    </lineage>
</organism>
<name>A0A1L2ZN95_9MICC</name>
<dbReference type="PANTHER" id="PTHR33221:SF4">
    <property type="entry name" value="HTH-TYPE TRANSCRIPTIONAL REPRESSOR NSRR"/>
    <property type="match status" value="1"/>
</dbReference>
<dbReference type="Pfam" id="PF02082">
    <property type="entry name" value="Rrf2"/>
    <property type="match status" value="1"/>
</dbReference>
<dbReference type="PANTHER" id="PTHR33221">
    <property type="entry name" value="WINGED HELIX-TURN-HELIX TRANSCRIPTIONAL REGULATOR, RRF2 FAMILY"/>
    <property type="match status" value="1"/>
</dbReference>